<feature type="transmembrane region" description="Helical" evidence="1">
    <location>
        <begin position="93"/>
        <end position="111"/>
    </location>
</feature>
<protein>
    <submittedName>
        <fullName evidence="2">Uncharacterized protein</fullName>
    </submittedName>
</protein>
<feature type="transmembrane region" description="Helical" evidence="1">
    <location>
        <begin position="155"/>
        <end position="174"/>
    </location>
</feature>
<feature type="transmembrane region" description="Helical" evidence="1">
    <location>
        <begin position="59"/>
        <end position="81"/>
    </location>
</feature>
<feature type="transmembrane region" description="Helical" evidence="1">
    <location>
        <begin position="244"/>
        <end position="268"/>
    </location>
</feature>
<keyword evidence="1" id="KW-0472">Membrane</keyword>
<sequence>MRPGEGRTLGWGRDPQESWVWPREFKILQKICPDWLKRKWPSVFRVLWPESWRSLAPPLHIAAALLALIIYSMTHVLYGFMCQIFITQYRCPYMVPLTFAQVVVSLLLLQALHASGRVTLLPCSLRLAERLLVPSICGAIQSVLALWAEVNASYGLYPLLMSLLPMLCVGWTHVLGLALPPSKPTTFLLSVITLISLTITGMKGVLMPESLGFLYAPLSLLLQSVSLSWLAKVAEDEGGGAQELASLLDICFSLTVNKSLVLGFLCLLHPDGSRLLTEGSWHSALFLGYLLGLLLLGALQHLLLAMAALHVSPLAAALLTSAYALAMPFSNLL</sequence>
<feature type="transmembrane region" description="Helical" evidence="1">
    <location>
        <begin position="186"/>
        <end position="206"/>
    </location>
</feature>
<gene>
    <name evidence="2" type="ORF">SKAU_G00166690</name>
</gene>
<keyword evidence="3" id="KW-1185">Reference proteome</keyword>
<dbReference type="Proteomes" id="UP001152622">
    <property type="component" value="Chromosome 5"/>
</dbReference>
<dbReference type="AlphaFoldDB" id="A0A9Q1FK15"/>
<feature type="transmembrane region" description="Helical" evidence="1">
    <location>
        <begin position="213"/>
        <end position="232"/>
    </location>
</feature>
<feature type="transmembrane region" description="Helical" evidence="1">
    <location>
        <begin position="131"/>
        <end position="148"/>
    </location>
</feature>
<keyword evidence="1" id="KW-1133">Transmembrane helix</keyword>
<organism evidence="2 3">
    <name type="scientific">Synaphobranchus kaupii</name>
    <name type="common">Kaup's arrowtooth eel</name>
    <dbReference type="NCBI Taxonomy" id="118154"/>
    <lineage>
        <taxon>Eukaryota</taxon>
        <taxon>Metazoa</taxon>
        <taxon>Chordata</taxon>
        <taxon>Craniata</taxon>
        <taxon>Vertebrata</taxon>
        <taxon>Euteleostomi</taxon>
        <taxon>Actinopterygii</taxon>
        <taxon>Neopterygii</taxon>
        <taxon>Teleostei</taxon>
        <taxon>Anguilliformes</taxon>
        <taxon>Synaphobranchidae</taxon>
        <taxon>Synaphobranchus</taxon>
    </lineage>
</organism>
<evidence type="ECO:0000256" key="1">
    <source>
        <dbReference type="SAM" id="Phobius"/>
    </source>
</evidence>
<evidence type="ECO:0000313" key="2">
    <source>
        <dbReference type="EMBL" id="KAJ8360144.1"/>
    </source>
</evidence>
<reference evidence="2" key="1">
    <citation type="journal article" date="2023" name="Science">
        <title>Genome structures resolve the early diversification of teleost fishes.</title>
        <authorList>
            <person name="Parey E."/>
            <person name="Louis A."/>
            <person name="Montfort J."/>
            <person name="Bouchez O."/>
            <person name="Roques C."/>
            <person name="Iampietro C."/>
            <person name="Lluch J."/>
            <person name="Castinel A."/>
            <person name="Donnadieu C."/>
            <person name="Desvignes T."/>
            <person name="Floi Bucao C."/>
            <person name="Jouanno E."/>
            <person name="Wen M."/>
            <person name="Mejri S."/>
            <person name="Dirks R."/>
            <person name="Jansen H."/>
            <person name="Henkel C."/>
            <person name="Chen W.J."/>
            <person name="Zahm M."/>
            <person name="Cabau C."/>
            <person name="Klopp C."/>
            <person name="Thompson A.W."/>
            <person name="Robinson-Rechavi M."/>
            <person name="Braasch I."/>
            <person name="Lecointre G."/>
            <person name="Bobe J."/>
            <person name="Postlethwait J.H."/>
            <person name="Berthelot C."/>
            <person name="Roest Crollius H."/>
            <person name="Guiguen Y."/>
        </authorList>
    </citation>
    <scope>NUCLEOTIDE SEQUENCE</scope>
    <source>
        <strain evidence="2">WJC10195</strain>
    </source>
</reference>
<keyword evidence="1" id="KW-0812">Transmembrane</keyword>
<accession>A0A9Q1FK15</accession>
<feature type="transmembrane region" description="Helical" evidence="1">
    <location>
        <begin position="280"/>
        <end position="299"/>
    </location>
</feature>
<feature type="transmembrane region" description="Helical" evidence="1">
    <location>
        <begin position="305"/>
        <end position="326"/>
    </location>
</feature>
<comment type="caution">
    <text evidence="2">The sequence shown here is derived from an EMBL/GenBank/DDBJ whole genome shotgun (WGS) entry which is preliminary data.</text>
</comment>
<dbReference type="OrthoDB" id="9943635at2759"/>
<evidence type="ECO:0000313" key="3">
    <source>
        <dbReference type="Proteomes" id="UP001152622"/>
    </source>
</evidence>
<dbReference type="EMBL" id="JAINUF010000005">
    <property type="protein sequence ID" value="KAJ8360144.1"/>
    <property type="molecule type" value="Genomic_DNA"/>
</dbReference>
<name>A0A9Q1FK15_SYNKA</name>
<proteinExistence type="predicted"/>